<organism evidence="7 8">
    <name type="scientific">Pisolithus microcarpus 441</name>
    <dbReference type="NCBI Taxonomy" id="765257"/>
    <lineage>
        <taxon>Eukaryota</taxon>
        <taxon>Fungi</taxon>
        <taxon>Dikarya</taxon>
        <taxon>Basidiomycota</taxon>
        <taxon>Agaricomycotina</taxon>
        <taxon>Agaricomycetes</taxon>
        <taxon>Agaricomycetidae</taxon>
        <taxon>Boletales</taxon>
        <taxon>Sclerodermatineae</taxon>
        <taxon>Pisolithaceae</taxon>
        <taxon>Pisolithus</taxon>
    </lineage>
</organism>
<dbReference type="STRING" id="765257.A0A0C9ZBQ8"/>
<feature type="domain" description="ABC transmembrane type-1" evidence="6">
    <location>
        <begin position="61"/>
        <end position="222"/>
    </location>
</feature>
<evidence type="ECO:0000256" key="5">
    <source>
        <dbReference type="SAM" id="Phobius"/>
    </source>
</evidence>
<dbReference type="GO" id="GO:0015421">
    <property type="term" value="F:ABC-type oligopeptide transporter activity"/>
    <property type="evidence" value="ECO:0007669"/>
    <property type="project" value="TreeGrafter"/>
</dbReference>
<dbReference type="GO" id="GO:0090374">
    <property type="term" value="P:oligopeptide export from mitochondrion"/>
    <property type="evidence" value="ECO:0007669"/>
    <property type="project" value="TreeGrafter"/>
</dbReference>
<dbReference type="Proteomes" id="UP000054018">
    <property type="component" value="Unassembled WGS sequence"/>
</dbReference>
<feature type="transmembrane region" description="Helical" evidence="5">
    <location>
        <begin position="57"/>
        <end position="81"/>
    </location>
</feature>
<keyword evidence="3 5" id="KW-1133">Transmembrane helix</keyword>
<dbReference type="GO" id="GO:0005743">
    <property type="term" value="C:mitochondrial inner membrane"/>
    <property type="evidence" value="ECO:0007669"/>
    <property type="project" value="TreeGrafter"/>
</dbReference>
<sequence>KVIADDVPLARRETKQSVTSDLARQKNEERGKAEVDENSYGLMYLFRRIGSLNPDGYRFYVIGTIAAMTTGMVFPVIAVIYGKTLYGFSQPDASVRRHDGNMNALWFFIAAIVSSIAIAVQNCVFALAASNLATKLRTLSFHAILRQDINFFDRAENSTGALTSRVNDNPQKVESLAGIALGAIIQAAVTLLGGSIIGLAYAWKPALVGMACVPLVCCASFIPVVSEYAIGPAQLADLCSVWFYSKISRTRPRTKTLPS</sequence>
<dbReference type="InterPro" id="IPR036640">
    <property type="entry name" value="ABC1_TM_sf"/>
</dbReference>
<dbReference type="HOGENOM" id="CLU_1031028_0_0_1"/>
<name>A0A0C9ZBQ8_9AGAM</name>
<feature type="transmembrane region" description="Helical" evidence="5">
    <location>
        <begin position="207"/>
        <end position="225"/>
    </location>
</feature>
<dbReference type="OrthoDB" id="6500128at2759"/>
<dbReference type="PROSITE" id="PS50929">
    <property type="entry name" value="ABC_TM1F"/>
    <property type="match status" value="1"/>
</dbReference>
<dbReference type="EMBL" id="KN833700">
    <property type="protein sequence ID" value="KIK26706.1"/>
    <property type="molecule type" value="Genomic_DNA"/>
</dbReference>
<evidence type="ECO:0000313" key="8">
    <source>
        <dbReference type="Proteomes" id="UP000054018"/>
    </source>
</evidence>
<reference evidence="7 8" key="1">
    <citation type="submission" date="2014-04" db="EMBL/GenBank/DDBJ databases">
        <authorList>
            <consortium name="DOE Joint Genome Institute"/>
            <person name="Kuo A."/>
            <person name="Kohler A."/>
            <person name="Costa M.D."/>
            <person name="Nagy L.G."/>
            <person name="Floudas D."/>
            <person name="Copeland A."/>
            <person name="Barry K.W."/>
            <person name="Cichocki N."/>
            <person name="Veneault-Fourrey C."/>
            <person name="LaButti K."/>
            <person name="Lindquist E.A."/>
            <person name="Lipzen A."/>
            <person name="Lundell T."/>
            <person name="Morin E."/>
            <person name="Murat C."/>
            <person name="Sun H."/>
            <person name="Tunlid A."/>
            <person name="Henrissat B."/>
            <person name="Grigoriev I.V."/>
            <person name="Hibbett D.S."/>
            <person name="Martin F."/>
            <person name="Nordberg H.P."/>
            <person name="Cantor M.N."/>
            <person name="Hua S.X."/>
        </authorList>
    </citation>
    <scope>NUCLEOTIDE SEQUENCE [LARGE SCALE GENOMIC DNA]</scope>
    <source>
        <strain evidence="7 8">441</strain>
    </source>
</reference>
<keyword evidence="4 5" id="KW-0472">Membrane</keyword>
<dbReference type="InterPro" id="IPR039421">
    <property type="entry name" value="Type_1_exporter"/>
</dbReference>
<dbReference type="Pfam" id="PF00664">
    <property type="entry name" value="ABC_membrane"/>
    <property type="match status" value="1"/>
</dbReference>
<accession>A0A0C9ZBQ8</accession>
<dbReference type="AlphaFoldDB" id="A0A0C9ZBQ8"/>
<comment type="subcellular location">
    <subcellularLocation>
        <location evidence="1">Membrane</location>
        <topology evidence="1">Multi-pass membrane protein</topology>
    </subcellularLocation>
</comment>
<gene>
    <name evidence="7" type="ORF">PISMIDRAFT_8745</name>
</gene>
<dbReference type="InterPro" id="IPR011527">
    <property type="entry name" value="ABC1_TM_dom"/>
</dbReference>
<reference evidence="8" key="2">
    <citation type="submission" date="2015-01" db="EMBL/GenBank/DDBJ databases">
        <title>Evolutionary Origins and Diversification of the Mycorrhizal Mutualists.</title>
        <authorList>
            <consortium name="DOE Joint Genome Institute"/>
            <consortium name="Mycorrhizal Genomics Consortium"/>
            <person name="Kohler A."/>
            <person name="Kuo A."/>
            <person name="Nagy L.G."/>
            <person name="Floudas D."/>
            <person name="Copeland A."/>
            <person name="Barry K.W."/>
            <person name="Cichocki N."/>
            <person name="Veneault-Fourrey C."/>
            <person name="LaButti K."/>
            <person name="Lindquist E.A."/>
            <person name="Lipzen A."/>
            <person name="Lundell T."/>
            <person name="Morin E."/>
            <person name="Murat C."/>
            <person name="Riley R."/>
            <person name="Ohm R."/>
            <person name="Sun H."/>
            <person name="Tunlid A."/>
            <person name="Henrissat B."/>
            <person name="Grigoriev I.V."/>
            <person name="Hibbett D.S."/>
            <person name="Martin F."/>
        </authorList>
    </citation>
    <scope>NUCLEOTIDE SEQUENCE [LARGE SCALE GENOMIC DNA]</scope>
    <source>
        <strain evidence="8">441</strain>
    </source>
</reference>
<protein>
    <recommendedName>
        <fullName evidence="6">ABC transmembrane type-1 domain-containing protein</fullName>
    </recommendedName>
</protein>
<dbReference type="Gene3D" id="1.20.1560.10">
    <property type="entry name" value="ABC transporter type 1, transmembrane domain"/>
    <property type="match status" value="1"/>
</dbReference>
<feature type="transmembrane region" description="Helical" evidence="5">
    <location>
        <begin position="104"/>
        <end position="129"/>
    </location>
</feature>
<dbReference type="PANTHER" id="PTHR43394">
    <property type="entry name" value="ATP-DEPENDENT PERMEASE MDL1, MITOCHONDRIAL"/>
    <property type="match status" value="1"/>
</dbReference>
<keyword evidence="8" id="KW-1185">Reference proteome</keyword>
<dbReference type="PANTHER" id="PTHR43394:SF18">
    <property type="entry name" value="ABC TRANSPORTER B FAMILY MEMBER 11-LIKE"/>
    <property type="match status" value="1"/>
</dbReference>
<dbReference type="CDD" id="cd18578">
    <property type="entry name" value="ABC_6TM_Pgp_ABCB1_D2_like"/>
    <property type="match status" value="1"/>
</dbReference>
<keyword evidence="2 5" id="KW-0812">Transmembrane</keyword>
<evidence type="ECO:0000256" key="2">
    <source>
        <dbReference type="ARBA" id="ARBA00022692"/>
    </source>
</evidence>
<proteinExistence type="predicted"/>
<feature type="transmembrane region" description="Helical" evidence="5">
    <location>
        <begin position="175"/>
        <end position="201"/>
    </location>
</feature>
<dbReference type="GO" id="GO:0005524">
    <property type="term" value="F:ATP binding"/>
    <property type="evidence" value="ECO:0007669"/>
    <property type="project" value="InterPro"/>
</dbReference>
<evidence type="ECO:0000313" key="7">
    <source>
        <dbReference type="EMBL" id="KIK26706.1"/>
    </source>
</evidence>
<feature type="non-terminal residue" evidence="7">
    <location>
        <position position="1"/>
    </location>
</feature>
<evidence type="ECO:0000256" key="4">
    <source>
        <dbReference type="ARBA" id="ARBA00023136"/>
    </source>
</evidence>
<dbReference type="SUPFAM" id="SSF90123">
    <property type="entry name" value="ABC transporter transmembrane region"/>
    <property type="match status" value="1"/>
</dbReference>
<evidence type="ECO:0000259" key="6">
    <source>
        <dbReference type="PROSITE" id="PS50929"/>
    </source>
</evidence>
<evidence type="ECO:0000256" key="1">
    <source>
        <dbReference type="ARBA" id="ARBA00004141"/>
    </source>
</evidence>
<evidence type="ECO:0000256" key="3">
    <source>
        <dbReference type="ARBA" id="ARBA00022989"/>
    </source>
</evidence>